<sequence>MDLRNNRITVREILANPKAKAIFYRESPVPINHPMIVKYQNLPLSTVLMYAKRYVPQRKINALMEELRSI</sequence>
<accession>A0A926IHA0</accession>
<dbReference type="EMBL" id="JACRTD010000003">
    <property type="protein sequence ID" value="MBC8584925.1"/>
    <property type="molecule type" value="Genomic_DNA"/>
</dbReference>
<dbReference type="Proteomes" id="UP000623678">
    <property type="component" value="Unassembled WGS sequence"/>
</dbReference>
<organism evidence="1 2">
    <name type="scientific">Youxingia wuxianensis</name>
    <dbReference type="NCBI Taxonomy" id="2763678"/>
    <lineage>
        <taxon>Bacteria</taxon>
        <taxon>Bacillati</taxon>
        <taxon>Bacillota</taxon>
        <taxon>Clostridia</taxon>
        <taxon>Eubacteriales</taxon>
        <taxon>Oscillospiraceae</taxon>
        <taxon>Youxingia</taxon>
    </lineage>
</organism>
<proteinExistence type="predicted"/>
<gene>
    <name evidence="1" type="ORF">H8705_04945</name>
</gene>
<evidence type="ECO:0000313" key="2">
    <source>
        <dbReference type="Proteomes" id="UP000623678"/>
    </source>
</evidence>
<dbReference type="AlphaFoldDB" id="A0A926IHA0"/>
<keyword evidence="2" id="KW-1185">Reference proteome</keyword>
<comment type="caution">
    <text evidence="1">The sequence shown here is derived from an EMBL/GenBank/DDBJ whole genome shotgun (WGS) entry which is preliminary data.</text>
</comment>
<reference evidence="1" key="1">
    <citation type="submission" date="2020-08" db="EMBL/GenBank/DDBJ databases">
        <title>Genome public.</title>
        <authorList>
            <person name="Liu C."/>
            <person name="Sun Q."/>
        </authorList>
    </citation>
    <scope>NUCLEOTIDE SEQUENCE</scope>
    <source>
        <strain evidence="1">NSJ-64</strain>
    </source>
</reference>
<name>A0A926IHA0_9FIRM</name>
<dbReference type="RefSeq" id="WP_262394711.1">
    <property type="nucleotide sequence ID" value="NZ_JACRTD010000003.1"/>
</dbReference>
<protein>
    <submittedName>
        <fullName evidence="1">Uncharacterized protein</fullName>
    </submittedName>
</protein>
<evidence type="ECO:0000313" key="1">
    <source>
        <dbReference type="EMBL" id="MBC8584925.1"/>
    </source>
</evidence>